<accession>A0A6G1FQK6</accession>
<comment type="catalytic activity">
    <reaction evidence="7">
        <text>L-threonyl-[protein] + ATP = O-phospho-L-threonyl-[protein] + ADP + H(+)</text>
        <dbReference type="Rhea" id="RHEA:46608"/>
        <dbReference type="Rhea" id="RHEA-COMP:11060"/>
        <dbReference type="Rhea" id="RHEA-COMP:11605"/>
        <dbReference type="ChEBI" id="CHEBI:15378"/>
        <dbReference type="ChEBI" id="CHEBI:30013"/>
        <dbReference type="ChEBI" id="CHEBI:30616"/>
        <dbReference type="ChEBI" id="CHEBI:61977"/>
        <dbReference type="ChEBI" id="CHEBI:456216"/>
        <dbReference type="EC" id="2.7.11.24"/>
    </reaction>
    <physiologicalReaction direction="left-to-right" evidence="7">
        <dbReference type="Rhea" id="RHEA:46609"/>
    </physiologicalReaction>
</comment>
<gene>
    <name evidence="12 14" type="ORF">P152DRAFT_406111</name>
</gene>
<dbReference type="SUPFAM" id="SSF56112">
    <property type="entry name" value="Protein kinase-like (PK-like)"/>
    <property type="match status" value="1"/>
</dbReference>
<keyword evidence="4 9" id="KW-0547">Nucleotide-binding</keyword>
<feature type="compositionally biased region" description="Low complexity" evidence="10">
    <location>
        <begin position="943"/>
        <end position="957"/>
    </location>
</feature>
<feature type="compositionally biased region" description="Basic and acidic residues" evidence="10">
    <location>
        <begin position="1225"/>
        <end position="1234"/>
    </location>
</feature>
<dbReference type="Pfam" id="PF00069">
    <property type="entry name" value="Pkinase"/>
    <property type="match status" value="1"/>
</dbReference>
<dbReference type="SUPFAM" id="SSF47769">
    <property type="entry name" value="SAM/Pointed domain"/>
    <property type="match status" value="1"/>
</dbReference>
<feature type="region of interest" description="Disordered" evidence="10">
    <location>
        <begin position="333"/>
        <end position="397"/>
    </location>
</feature>
<dbReference type="PANTHER" id="PTHR48016">
    <property type="entry name" value="MAP KINASE KINASE KINASE SSK2-RELATED-RELATED"/>
    <property type="match status" value="1"/>
</dbReference>
<dbReference type="CDD" id="cd06629">
    <property type="entry name" value="STKc_Bck1_like"/>
    <property type="match status" value="1"/>
</dbReference>
<feature type="compositionally biased region" description="Low complexity" evidence="10">
    <location>
        <begin position="141"/>
        <end position="155"/>
    </location>
</feature>
<dbReference type="Gene3D" id="1.10.510.10">
    <property type="entry name" value="Transferase(Phosphotransferase) domain 1"/>
    <property type="match status" value="1"/>
</dbReference>
<evidence type="ECO:0000256" key="1">
    <source>
        <dbReference type="ARBA" id="ARBA00006529"/>
    </source>
</evidence>
<dbReference type="GO" id="GO:0000196">
    <property type="term" value="P:cell integrity MAPK cascade"/>
    <property type="evidence" value="ECO:0007669"/>
    <property type="project" value="UniProtKB-ARBA"/>
</dbReference>
<dbReference type="GO" id="GO:0004709">
    <property type="term" value="F:MAP kinase kinase kinase activity"/>
    <property type="evidence" value="ECO:0007669"/>
    <property type="project" value="UniProtKB-ARBA"/>
</dbReference>
<dbReference type="PROSITE" id="PS00108">
    <property type="entry name" value="PROTEIN_KINASE_ST"/>
    <property type="match status" value="1"/>
</dbReference>
<reference evidence="14" key="2">
    <citation type="submission" date="2020-04" db="EMBL/GenBank/DDBJ databases">
        <authorList>
            <consortium name="NCBI Genome Project"/>
        </authorList>
    </citation>
    <scope>NUCLEOTIDE SEQUENCE</scope>
    <source>
        <strain evidence="14">CBS 781.70</strain>
    </source>
</reference>
<reference evidence="12 14" key="1">
    <citation type="submission" date="2020-01" db="EMBL/GenBank/DDBJ databases">
        <authorList>
            <consortium name="DOE Joint Genome Institute"/>
            <person name="Haridas S."/>
            <person name="Albert R."/>
            <person name="Binder M."/>
            <person name="Bloem J."/>
            <person name="Labutti K."/>
            <person name="Salamov A."/>
            <person name="Andreopoulos B."/>
            <person name="Baker S.E."/>
            <person name="Barry K."/>
            <person name="Bills G."/>
            <person name="Bluhm B.H."/>
            <person name="Cannon C."/>
            <person name="Castanera R."/>
            <person name="Culley D.E."/>
            <person name="Daum C."/>
            <person name="Ezra D."/>
            <person name="Gonzalez J.B."/>
            <person name="Henrissat B."/>
            <person name="Kuo A."/>
            <person name="Liang C."/>
            <person name="Lipzen A."/>
            <person name="Lutzoni F."/>
            <person name="Magnuson J."/>
            <person name="Mondo S."/>
            <person name="Nolan M."/>
            <person name="Ohm R."/>
            <person name="Pangilinan J."/>
            <person name="Park H.-J."/>
            <person name="Ramirez L."/>
            <person name="Alfaro M."/>
            <person name="Sun H."/>
            <person name="Tritt A."/>
            <person name="Yoshinaga Y."/>
            <person name="Zwiers L.-H."/>
            <person name="Turgeon B.G."/>
            <person name="Goodwin S.B."/>
            <person name="Spatafora J.W."/>
            <person name="Crous P.W."/>
            <person name="Grigoriev I.V."/>
        </authorList>
    </citation>
    <scope>NUCLEOTIDE SEQUENCE</scope>
    <source>
        <strain evidence="12 14">CBS 781.70</strain>
    </source>
</reference>
<dbReference type="SMART" id="SM00220">
    <property type="entry name" value="S_TKc"/>
    <property type="match status" value="1"/>
</dbReference>
<feature type="compositionally biased region" description="Polar residues" evidence="10">
    <location>
        <begin position="1009"/>
        <end position="1048"/>
    </location>
</feature>
<evidence type="ECO:0000313" key="13">
    <source>
        <dbReference type="Proteomes" id="UP000504638"/>
    </source>
</evidence>
<evidence type="ECO:0000256" key="9">
    <source>
        <dbReference type="PROSITE-ProRule" id="PRU10141"/>
    </source>
</evidence>
<dbReference type="InterPro" id="IPR050538">
    <property type="entry name" value="MAP_kinase_kinase_kinase"/>
</dbReference>
<dbReference type="GO" id="GO:0004707">
    <property type="term" value="F:MAP kinase activity"/>
    <property type="evidence" value="ECO:0007669"/>
    <property type="project" value="UniProtKB-EC"/>
</dbReference>
<dbReference type="OrthoDB" id="266718at2759"/>
<feature type="compositionally biased region" description="Low complexity" evidence="10">
    <location>
        <begin position="833"/>
        <end position="844"/>
    </location>
</feature>
<proteinExistence type="inferred from homology"/>
<dbReference type="FunFam" id="3.30.200.20:FF:000387">
    <property type="entry name" value="Serine/threonine-protein kinase STE11"/>
    <property type="match status" value="1"/>
</dbReference>
<keyword evidence="5" id="KW-0418">Kinase</keyword>
<dbReference type="EC" id="2.7.11.24" evidence="2"/>
<feature type="region of interest" description="Disordered" evidence="10">
    <location>
        <begin position="1"/>
        <end position="107"/>
    </location>
</feature>
<dbReference type="RefSeq" id="XP_033529746.1">
    <property type="nucleotide sequence ID" value="XM_033676854.1"/>
</dbReference>
<dbReference type="InterPro" id="IPR008271">
    <property type="entry name" value="Ser/Thr_kinase_AS"/>
</dbReference>
<feature type="compositionally biased region" description="Polar residues" evidence="10">
    <location>
        <begin position="345"/>
        <end position="367"/>
    </location>
</feature>
<dbReference type="EMBL" id="ML975190">
    <property type="protein sequence ID" value="KAF1808115.1"/>
    <property type="molecule type" value="Genomic_DNA"/>
</dbReference>
<evidence type="ECO:0000256" key="10">
    <source>
        <dbReference type="SAM" id="MobiDB-lite"/>
    </source>
</evidence>
<feature type="compositionally biased region" description="Polar residues" evidence="10">
    <location>
        <begin position="458"/>
        <end position="478"/>
    </location>
</feature>
<feature type="compositionally biased region" description="Polar residues" evidence="10">
    <location>
        <begin position="61"/>
        <end position="90"/>
    </location>
</feature>
<dbReference type="InterPro" id="IPR013761">
    <property type="entry name" value="SAM/pointed_sf"/>
</dbReference>
<feature type="compositionally biased region" description="Polar residues" evidence="10">
    <location>
        <begin position="554"/>
        <end position="566"/>
    </location>
</feature>
<dbReference type="InterPro" id="IPR017441">
    <property type="entry name" value="Protein_kinase_ATP_BS"/>
</dbReference>
<sequence length="1652" mass="180029">MHPAYQPGQRLPPPPPTSTAPGQHVIPLPPPPPRAPIQQSHGLSIPPPPPGGPTGTLNYWGRQQSYPIPVNSTQPGPYNPREYSTYQQQSLPPPPEERPLTSATYIPGGESFGVGVGIPPLYTQPQARTYSESSTYSHSYNEYSASTESSRTAETGMTTPNDNDLYNDNRTYNRVPQTPSRANHQLNLPPSSSAYVSPGPPTATLANPQYQQHPSESVHSAGASSNGPISPADPALQWPVDRVMIWLNAHGYSSEWSETFEDLRIYGSSFLDLGRNELRREKLQYWKNEIYPRLNRAFQSSGKPYDFQQIRGEASKLRGLVRAIVDNGYVSAPSAPGRTLHRRQASQQSGLMTASAGTDGTVENSPNIGVGRSGFNSATPTTAGTGDESPGGYMPNASATYLRRLSSNRNPPRDYAQEGRSKYTQEVLAAINDGRKHSPSGSRELDPNYAESFRHGVSPQQSPGLNSVRPTMSSSSSKRYYATHARGNSSETSLPAPVRKDGGRNAHENSRPPPVEISRSAGSETPASAREHKPGFFSKVLRHKRKDDVHPSPDESSVDSPTSPVNNRHAPDTASLESRSGRASAAFTYPQRDDSRKFIFVTPDGWNYRLIDISYVDTALSLRKTICEALGLPFSNAITLHMTAPALLDHDEALTDEFLMHARKNLGDSVGTLKLFVHVPSGTLTQNGDLGISFASPLGSPFGRPSISGRPVDALIRTNSENVDPDGIKSTESTLIANRGDALTSISNAVDSIDKSKQWNATGELSEADLREQDAIYRRETEAKQAAYREKKQHSLQRDGRPPSDGPGIRGQGVIDFDRGRESPYESNKPFESTGTGTGTFSSTGSGGSVRSKEFTPLRAPPIPPGETSFVKKANSLTRNAGVKARSSWQEEERKKRSSGERPDQGAASSFREVNGAEGGVSLGENGKQQRAMATVMSQTGQSRNGSPSGSPRSPGSLTWSRGNIPFKIPDYEEGEVVETHPRRPELRIQMPLVNPAVTKIRQQHADSDQNSWGKSEDVSPSTATPPSGQSTLTLEKASSIQRMSSGRTPGAHTEFVEAKITFDKSPVPMHDTDSDEDDNLFAKPLRGRQPPNIPEKSSSRDPRRPSLTVNTGGKVTVFTPNEPSASSSNRTNSPQKPESAESSKRDPSSGLTHSASGGETPEGPNMFNRRESFASDLWANRPPPEALVAHLDEFFPNVNLDQPVLDEEMLEPSGSPPASPVEQMSRKGSKEPVGRSPTPVADEETALSDESTLRRGDTLKSVAQRNVRKSGGLGRTKSIREVVKGAYQQPEHRTHMPGPGPSRIATLKAAASGAIVRRKSTKMFGAKLEEVRPPRGSRLLQLETIPQDTLPVPQRQPTFKWMKGQLIGKGTFGRVYLGMNMTTGELIAVKQVEVNTKAAGSDKERMKEMMRSLDTEIETMQHLDHPNIVSYLGCERKDFSISIFLEYISGGSIGSCLRKHGKFEESVVSSLTRQTLQGLAYLHREGILHRDLKADNILLDLDGTCKISDFGISKKSDNIYGNDVTNSMQGSVFWMAPEVIRSQGQGYSAKVDIWSLGCVVLEMFAGRRPWSKEEAIGAIYKLGSLNQAPPIPDDVSSTISPGAISFMLDCFTIDPSDRPTADTLLRAPFCFSDPHYNFLDTELYAKIRNAF</sequence>
<dbReference type="GeneID" id="54417424"/>
<feature type="compositionally biased region" description="Polar residues" evidence="10">
    <location>
        <begin position="156"/>
        <end position="195"/>
    </location>
</feature>
<feature type="region of interest" description="Disordered" evidence="10">
    <location>
        <begin position="141"/>
        <end position="232"/>
    </location>
</feature>
<name>A0A6G1FQK6_9PEZI</name>
<feature type="compositionally biased region" description="Basic and acidic residues" evidence="10">
    <location>
        <begin position="498"/>
        <end position="510"/>
    </location>
</feature>
<dbReference type="PROSITE" id="PS50011">
    <property type="entry name" value="PROTEIN_KINASE_DOM"/>
    <property type="match status" value="1"/>
</dbReference>
<feature type="compositionally biased region" description="Basic and acidic residues" evidence="10">
    <location>
        <begin position="889"/>
        <end position="904"/>
    </location>
</feature>
<feature type="region of interest" description="Disordered" evidence="10">
    <location>
        <begin position="1203"/>
        <end position="1280"/>
    </location>
</feature>
<feature type="region of interest" description="Disordered" evidence="10">
    <location>
        <begin position="432"/>
        <end position="587"/>
    </location>
</feature>
<feature type="domain" description="Protein kinase" evidence="11">
    <location>
        <begin position="1362"/>
        <end position="1631"/>
    </location>
</feature>
<dbReference type="GO" id="GO:0005524">
    <property type="term" value="F:ATP binding"/>
    <property type="evidence" value="ECO:0007669"/>
    <property type="project" value="UniProtKB-UniRule"/>
</dbReference>
<comment type="catalytic activity">
    <reaction evidence="8">
        <text>L-seryl-[protein] + ATP = O-phospho-L-seryl-[protein] + ADP + H(+)</text>
        <dbReference type="Rhea" id="RHEA:17989"/>
        <dbReference type="Rhea" id="RHEA-COMP:9863"/>
        <dbReference type="Rhea" id="RHEA-COMP:11604"/>
        <dbReference type="ChEBI" id="CHEBI:15378"/>
        <dbReference type="ChEBI" id="CHEBI:29999"/>
        <dbReference type="ChEBI" id="CHEBI:30616"/>
        <dbReference type="ChEBI" id="CHEBI:83421"/>
        <dbReference type="ChEBI" id="CHEBI:456216"/>
        <dbReference type="EC" id="2.7.11.24"/>
    </reaction>
    <physiologicalReaction direction="left-to-right" evidence="8">
        <dbReference type="Rhea" id="RHEA:17990"/>
    </physiologicalReaction>
</comment>
<feature type="compositionally biased region" description="Polar residues" evidence="10">
    <location>
        <begin position="1108"/>
        <end position="1137"/>
    </location>
</feature>
<evidence type="ECO:0000256" key="7">
    <source>
        <dbReference type="ARBA" id="ARBA00047919"/>
    </source>
</evidence>
<evidence type="ECO:0000313" key="12">
    <source>
        <dbReference type="EMBL" id="KAF1808115.1"/>
    </source>
</evidence>
<keyword evidence="3" id="KW-0808">Transferase</keyword>
<dbReference type="InterPro" id="IPR000719">
    <property type="entry name" value="Prot_kinase_dom"/>
</dbReference>
<reference evidence="14" key="3">
    <citation type="submission" date="2025-04" db="UniProtKB">
        <authorList>
            <consortium name="RefSeq"/>
        </authorList>
    </citation>
    <scope>IDENTIFICATION</scope>
    <source>
        <strain evidence="14">CBS 781.70</strain>
    </source>
</reference>
<dbReference type="PANTHER" id="PTHR48016:SF48">
    <property type="entry name" value="SERINE_THREONINE-PROTEIN KINASE BCK1_SLK1_SSP31"/>
    <property type="match status" value="1"/>
</dbReference>
<feature type="compositionally biased region" description="Polar residues" evidence="10">
    <location>
        <begin position="374"/>
        <end position="384"/>
    </location>
</feature>
<evidence type="ECO:0000256" key="3">
    <source>
        <dbReference type="ARBA" id="ARBA00022679"/>
    </source>
</evidence>
<keyword evidence="13" id="KW-1185">Reference proteome</keyword>
<dbReference type="Proteomes" id="UP000504638">
    <property type="component" value="Unplaced"/>
</dbReference>
<feature type="compositionally biased region" description="Basic and acidic residues" evidence="10">
    <location>
        <begin position="978"/>
        <end position="987"/>
    </location>
</feature>
<protein>
    <recommendedName>
        <fullName evidence="2">mitogen-activated protein kinase</fullName>
        <ecNumber evidence="2">2.7.11.24</ecNumber>
    </recommendedName>
</protein>
<feature type="region of interest" description="Disordered" evidence="10">
    <location>
        <begin position="782"/>
        <end position="1170"/>
    </location>
</feature>
<keyword evidence="6 9" id="KW-0067">ATP-binding</keyword>
<feature type="compositionally biased region" description="Basic and acidic residues" evidence="10">
    <location>
        <begin position="1139"/>
        <end position="1148"/>
    </location>
</feature>
<feature type="compositionally biased region" description="Polar residues" evidence="10">
    <location>
        <begin position="204"/>
        <end position="228"/>
    </location>
</feature>
<dbReference type="FunFam" id="1.10.510.10:FF:000182">
    <property type="entry name" value="MAP kinase kinase kinase mkh1"/>
    <property type="match status" value="1"/>
</dbReference>
<evidence type="ECO:0000313" key="14">
    <source>
        <dbReference type="RefSeq" id="XP_033529746.1"/>
    </source>
</evidence>
<evidence type="ECO:0000256" key="4">
    <source>
        <dbReference type="ARBA" id="ARBA00022741"/>
    </source>
</evidence>
<comment type="similarity">
    <text evidence="1">Belongs to the protein kinase superfamily. STE Ser/Thr protein kinase family. MAP kinase kinase kinase subfamily.</text>
</comment>
<evidence type="ECO:0000256" key="8">
    <source>
        <dbReference type="ARBA" id="ARBA00048130"/>
    </source>
</evidence>
<evidence type="ECO:0000256" key="6">
    <source>
        <dbReference type="ARBA" id="ARBA00022840"/>
    </source>
</evidence>
<evidence type="ECO:0000256" key="5">
    <source>
        <dbReference type="ARBA" id="ARBA00022777"/>
    </source>
</evidence>
<dbReference type="InterPro" id="IPR011009">
    <property type="entry name" value="Kinase-like_dom_sf"/>
</dbReference>
<organism evidence="12">
    <name type="scientific">Eremomyces bilateralis CBS 781.70</name>
    <dbReference type="NCBI Taxonomy" id="1392243"/>
    <lineage>
        <taxon>Eukaryota</taxon>
        <taxon>Fungi</taxon>
        <taxon>Dikarya</taxon>
        <taxon>Ascomycota</taxon>
        <taxon>Pezizomycotina</taxon>
        <taxon>Dothideomycetes</taxon>
        <taxon>Dothideomycetes incertae sedis</taxon>
        <taxon>Eremomycetales</taxon>
        <taxon>Eremomycetaceae</taxon>
        <taxon>Eremomyces</taxon>
    </lineage>
</organism>
<dbReference type="PROSITE" id="PS00107">
    <property type="entry name" value="PROTEIN_KINASE_ATP"/>
    <property type="match status" value="1"/>
</dbReference>
<feature type="binding site" evidence="9">
    <location>
        <position position="1391"/>
    </location>
    <ligand>
        <name>ATP</name>
        <dbReference type="ChEBI" id="CHEBI:30616"/>
    </ligand>
</feature>
<evidence type="ECO:0000256" key="2">
    <source>
        <dbReference type="ARBA" id="ARBA00012411"/>
    </source>
</evidence>
<evidence type="ECO:0000259" key="11">
    <source>
        <dbReference type="PROSITE" id="PS50011"/>
    </source>
</evidence>